<dbReference type="InterPro" id="IPR036291">
    <property type="entry name" value="NAD(P)-bd_dom_sf"/>
</dbReference>
<keyword evidence="4" id="KW-0436">Ligase</keyword>
<reference evidence="4 5" key="1">
    <citation type="submission" date="2022-10" db="EMBL/GenBank/DDBJ databases">
        <title>Defluviimonas sp. nov., isolated from ocean surface sediments.</title>
        <authorList>
            <person name="He W."/>
            <person name="Wang L."/>
            <person name="Zhang D.-F."/>
        </authorList>
    </citation>
    <scope>NUCLEOTIDE SEQUENCE [LARGE SCALE GENOMIC DNA]</scope>
    <source>
        <strain evidence="4 5">WL0024</strain>
    </source>
</reference>
<dbReference type="Pfam" id="PF13549">
    <property type="entry name" value="ATP-grasp_5"/>
    <property type="match status" value="1"/>
</dbReference>
<dbReference type="GO" id="GO:0016874">
    <property type="term" value="F:ligase activity"/>
    <property type="evidence" value="ECO:0007669"/>
    <property type="project" value="UniProtKB-KW"/>
</dbReference>
<keyword evidence="5" id="KW-1185">Reference proteome</keyword>
<dbReference type="InterPro" id="IPR016102">
    <property type="entry name" value="Succinyl-CoA_synth-like"/>
</dbReference>
<dbReference type="Gene3D" id="3.40.50.261">
    <property type="entry name" value="Succinyl-CoA synthetase domains"/>
    <property type="match status" value="2"/>
</dbReference>
<keyword evidence="1" id="KW-0816">Tricarboxylic acid cycle</keyword>
<dbReference type="Gene3D" id="3.30.470.20">
    <property type="entry name" value="ATP-grasp fold, B domain"/>
    <property type="match status" value="1"/>
</dbReference>
<evidence type="ECO:0000256" key="2">
    <source>
        <dbReference type="PROSITE-ProRule" id="PRU00409"/>
    </source>
</evidence>
<dbReference type="Pfam" id="PF13607">
    <property type="entry name" value="Succ_CoA_lig"/>
    <property type="match status" value="1"/>
</dbReference>
<organism evidence="4 5">
    <name type="scientific">Albidovulum salinarum</name>
    <dbReference type="NCBI Taxonomy" id="2984153"/>
    <lineage>
        <taxon>Bacteria</taxon>
        <taxon>Pseudomonadati</taxon>
        <taxon>Pseudomonadota</taxon>
        <taxon>Alphaproteobacteria</taxon>
        <taxon>Rhodobacterales</taxon>
        <taxon>Paracoccaceae</taxon>
        <taxon>Albidovulum</taxon>
    </lineage>
</organism>
<dbReference type="SUPFAM" id="SSF52210">
    <property type="entry name" value="Succinyl-CoA synthetase domains"/>
    <property type="match status" value="2"/>
</dbReference>
<dbReference type="InterPro" id="IPR013815">
    <property type="entry name" value="ATP_grasp_subdomain_1"/>
</dbReference>
<dbReference type="Gene3D" id="3.30.1490.20">
    <property type="entry name" value="ATP-grasp fold, A domain"/>
    <property type="match status" value="1"/>
</dbReference>
<dbReference type="PANTHER" id="PTHR42793:SF4">
    <property type="entry name" value="BLL6376 PROTEIN"/>
    <property type="match status" value="1"/>
</dbReference>
<dbReference type="InterPro" id="IPR003781">
    <property type="entry name" value="CoA-bd"/>
</dbReference>
<dbReference type="PANTHER" id="PTHR42793">
    <property type="entry name" value="COA BINDING DOMAIN CONTAINING PROTEIN"/>
    <property type="match status" value="1"/>
</dbReference>
<dbReference type="EMBL" id="JAOVQO010000040">
    <property type="protein sequence ID" value="MCU9850591.1"/>
    <property type="molecule type" value="Genomic_DNA"/>
</dbReference>
<feature type="domain" description="ATP-grasp" evidence="3">
    <location>
        <begin position="485"/>
        <end position="521"/>
    </location>
</feature>
<comment type="caution">
    <text evidence="4">The sequence shown here is derived from an EMBL/GenBank/DDBJ whole genome shotgun (WGS) entry which is preliminary data.</text>
</comment>
<dbReference type="Pfam" id="PF13380">
    <property type="entry name" value="CoA_binding_2"/>
    <property type="match status" value="1"/>
</dbReference>
<dbReference type="PROSITE" id="PS50975">
    <property type="entry name" value="ATP_GRASP"/>
    <property type="match status" value="1"/>
</dbReference>
<evidence type="ECO:0000313" key="5">
    <source>
        <dbReference type="Proteomes" id="UP001209535"/>
    </source>
</evidence>
<name>A0ABT2X9H1_9RHOB</name>
<evidence type="ECO:0000256" key="1">
    <source>
        <dbReference type="ARBA" id="ARBA00022532"/>
    </source>
</evidence>
<dbReference type="InterPro" id="IPR011761">
    <property type="entry name" value="ATP-grasp"/>
</dbReference>
<evidence type="ECO:0000313" key="4">
    <source>
        <dbReference type="EMBL" id="MCU9850591.1"/>
    </source>
</evidence>
<dbReference type="SMART" id="SM00881">
    <property type="entry name" value="CoA_binding"/>
    <property type="match status" value="1"/>
</dbReference>
<evidence type="ECO:0000259" key="3">
    <source>
        <dbReference type="PROSITE" id="PS50975"/>
    </source>
</evidence>
<dbReference type="SUPFAM" id="SSF56059">
    <property type="entry name" value="Glutathione synthetase ATP-binding domain-like"/>
    <property type="match status" value="1"/>
</dbReference>
<proteinExistence type="predicted"/>
<dbReference type="SUPFAM" id="SSF51735">
    <property type="entry name" value="NAD(P)-binding Rossmann-fold domains"/>
    <property type="match status" value="1"/>
</dbReference>
<keyword evidence="2" id="KW-0067">ATP-binding</keyword>
<dbReference type="RefSeq" id="WP_263340898.1">
    <property type="nucleotide sequence ID" value="NZ_JAOVQO010000040.1"/>
</dbReference>
<dbReference type="Gene3D" id="3.40.50.720">
    <property type="entry name" value="NAD(P)-binding Rossmann-like Domain"/>
    <property type="match status" value="1"/>
</dbReference>
<protein>
    <submittedName>
        <fullName evidence="4">Acetate--CoA ligase family protein</fullName>
    </submittedName>
</protein>
<keyword evidence="2" id="KW-0547">Nucleotide-binding</keyword>
<sequence>MAHRLEPLFRPKSVAFIGGSNLNPALKYHRDLGFEGPTWVVNPKYETLQGYPCVPSIEDLPEVPDLAFVAIRREAAIEAIAALRKMGCRAAVCNAAGFAETGTEGGDLQARLVAAAGDMAVLGPNSVGLVNFVDPMAAMMDQFGVHSVPKGVAIVSQGGGLLCDAVFSDRGLAITHMVGGGNQAVTGLEACADYLLDDPRVTAVGLSFEGLRDIAGLRRAAVKALKLGKPIVAIKFGRTEAGSRAAASHTASMTGAGAAWEALFDRLGIISTASESEFFETLKLIDSGQIPKGRRALVASVSGVLGVMLADHLSAGGFDLPQPTGERAARLRDLLPSIATPCNPQDVTMAAWNDTERQTAIYSALLEEGYDLALMVQNYPRDGMWDVSEYAAQVEALGAACRGRDVAALQIAPMVDCFPADARDHTQSLGLAAMQGLDECIRALGHAVWWRERRETLLAARPERLSEVPVAAPEPGARHDEAAAKAMLSAAGVAVPASRVTQPERAAEAAAEIGFPVALKALDARLLHKTEAGAVRIGLASAGAVREAVEAMRAEMARHVPDIPLNAVLVEAMAPDIVAEVMASVTHDPSVGPVMMIAGGGIEAELWNDSTLLAAPFERAEIARALDRLKVAERLKGWRGRPAGDREAALDALEALAAFALAEGAEEIEVNPILVGRKGALAVDAVLKLAERKERVA</sequence>
<dbReference type="InterPro" id="IPR032875">
    <property type="entry name" value="Succ_CoA_lig_flav_dom"/>
</dbReference>
<accession>A0ABT2X9H1</accession>
<gene>
    <name evidence="4" type="ORF">OEZ60_21690</name>
</gene>
<dbReference type="Proteomes" id="UP001209535">
    <property type="component" value="Unassembled WGS sequence"/>
</dbReference>